<evidence type="ECO:0000313" key="3">
    <source>
        <dbReference type="Proteomes" id="UP000193986"/>
    </source>
</evidence>
<reference evidence="2 3" key="1">
    <citation type="submission" date="2016-07" db="EMBL/GenBank/DDBJ databases">
        <title>Pervasive Adenine N6-methylation of Active Genes in Fungi.</title>
        <authorList>
            <consortium name="DOE Joint Genome Institute"/>
            <person name="Mondo S.J."/>
            <person name="Dannebaum R.O."/>
            <person name="Kuo R.C."/>
            <person name="Labutti K."/>
            <person name="Haridas S."/>
            <person name="Kuo A."/>
            <person name="Salamov A."/>
            <person name="Ahrendt S.R."/>
            <person name="Lipzen A."/>
            <person name="Sullivan W."/>
            <person name="Andreopoulos W.B."/>
            <person name="Clum A."/>
            <person name="Lindquist E."/>
            <person name="Daum C."/>
            <person name="Ramamoorthy G.K."/>
            <person name="Gryganskyi A."/>
            <person name="Culley D."/>
            <person name="Magnuson J.K."/>
            <person name="James T.Y."/>
            <person name="O'Malley M.A."/>
            <person name="Stajich J.E."/>
            <person name="Spatafora J.W."/>
            <person name="Visel A."/>
            <person name="Grigoriev I.V."/>
        </authorList>
    </citation>
    <scope>NUCLEOTIDE SEQUENCE [LARGE SCALE GENOMIC DNA]</scope>
    <source>
        <strain evidence="2 3">68-887.2</strain>
    </source>
</reference>
<dbReference type="InParanoid" id="A0A1Y2ADG6"/>
<protein>
    <submittedName>
        <fullName evidence="2">Uncharacterized protein</fullName>
    </submittedName>
</protein>
<dbReference type="AlphaFoldDB" id="A0A1Y2ADG6"/>
<feature type="region of interest" description="Disordered" evidence="1">
    <location>
        <begin position="1"/>
        <end position="34"/>
    </location>
</feature>
<organism evidence="2 3">
    <name type="scientific">Naematelia encephala</name>
    <dbReference type="NCBI Taxonomy" id="71784"/>
    <lineage>
        <taxon>Eukaryota</taxon>
        <taxon>Fungi</taxon>
        <taxon>Dikarya</taxon>
        <taxon>Basidiomycota</taxon>
        <taxon>Agaricomycotina</taxon>
        <taxon>Tremellomycetes</taxon>
        <taxon>Tremellales</taxon>
        <taxon>Naemateliaceae</taxon>
        <taxon>Naematelia</taxon>
    </lineage>
</organism>
<dbReference type="Proteomes" id="UP000193986">
    <property type="component" value="Unassembled WGS sequence"/>
</dbReference>
<proteinExistence type="predicted"/>
<dbReference type="EMBL" id="MCFC01000130">
    <property type="protein sequence ID" value="ORY20598.1"/>
    <property type="molecule type" value="Genomic_DNA"/>
</dbReference>
<name>A0A1Y2ADG6_9TREE</name>
<sequence>RRVSKKRKTKKHTEEKNPDPDPDPDPDDDDEFIDPEVWDEDLFMPIEDVPVPPLEELADEAMRSMGAKTKDELREVVVKLVNQGREGVTAEQLTQLKGLLTLMGARGVLSTGSNGR</sequence>
<keyword evidence="3" id="KW-1185">Reference proteome</keyword>
<accession>A0A1Y2ADG6</accession>
<feature type="compositionally biased region" description="Acidic residues" evidence="1">
    <location>
        <begin position="20"/>
        <end position="34"/>
    </location>
</feature>
<evidence type="ECO:0000313" key="2">
    <source>
        <dbReference type="EMBL" id="ORY20598.1"/>
    </source>
</evidence>
<feature type="compositionally biased region" description="Basic residues" evidence="1">
    <location>
        <begin position="1"/>
        <end position="11"/>
    </location>
</feature>
<comment type="caution">
    <text evidence="2">The sequence shown here is derived from an EMBL/GenBank/DDBJ whole genome shotgun (WGS) entry which is preliminary data.</text>
</comment>
<feature type="non-terminal residue" evidence="2">
    <location>
        <position position="1"/>
    </location>
</feature>
<dbReference type="OrthoDB" id="2563954at2759"/>
<dbReference type="STRING" id="71784.A0A1Y2ADG6"/>
<gene>
    <name evidence="2" type="ORF">BCR39DRAFT_562898</name>
</gene>
<evidence type="ECO:0000256" key="1">
    <source>
        <dbReference type="SAM" id="MobiDB-lite"/>
    </source>
</evidence>